<sequence length="231" mass="23644">MKRGLLIATAGHVLVIAALMLASANFDRPAPPPDQAAEVEVIEGAGAPGGPVAQDGRDTPSPPAVPGPPAPAVAAPDQVNMPPRPAVPPPPDVPPDGDIAATPPNAVAPSMPAAPAAPPSVRLGANDANPQARILERDPHLRPAQAAGGNPPPPYPLEAARRGEQGTVTLRIHVGASGLATLVEVVKSSGSPRLDRAARDTIASRWRFKPAMRDGQAVADVFDMNVNFEMD</sequence>
<keyword evidence="5" id="KW-0997">Cell inner membrane</keyword>
<dbReference type="PROSITE" id="PS52015">
    <property type="entry name" value="TONB_CTD"/>
    <property type="match status" value="1"/>
</dbReference>
<dbReference type="RefSeq" id="WP_264715677.1">
    <property type="nucleotide sequence ID" value="NZ_JAPDNT010000025.1"/>
</dbReference>
<feature type="compositionally biased region" description="Low complexity" evidence="10">
    <location>
        <begin position="36"/>
        <end position="53"/>
    </location>
</feature>
<evidence type="ECO:0000256" key="2">
    <source>
        <dbReference type="ARBA" id="ARBA00006555"/>
    </source>
</evidence>
<dbReference type="GO" id="GO:0015031">
    <property type="term" value="P:protein transport"/>
    <property type="evidence" value="ECO:0007669"/>
    <property type="project" value="UniProtKB-KW"/>
</dbReference>
<feature type="compositionally biased region" description="Pro residues" evidence="10">
    <location>
        <begin position="60"/>
        <end position="71"/>
    </location>
</feature>
<dbReference type="InterPro" id="IPR037682">
    <property type="entry name" value="TonB_C"/>
</dbReference>
<comment type="subcellular location">
    <subcellularLocation>
        <location evidence="1">Cell inner membrane</location>
        <topology evidence="1">Single-pass membrane protein</topology>
        <orientation evidence="1">Periplasmic side</orientation>
    </subcellularLocation>
</comment>
<dbReference type="InterPro" id="IPR051045">
    <property type="entry name" value="TonB-dependent_transducer"/>
</dbReference>
<evidence type="ECO:0000256" key="1">
    <source>
        <dbReference type="ARBA" id="ARBA00004383"/>
    </source>
</evidence>
<dbReference type="PANTHER" id="PTHR33446">
    <property type="entry name" value="PROTEIN TONB-RELATED"/>
    <property type="match status" value="1"/>
</dbReference>
<keyword evidence="6" id="KW-0812">Transmembrane</keyword>
<dbReference type="EMBL" id="JAPDNT010000025">
    <property type="protein sequence ID" value="MCW3476838.1"/>
    <property type="molecule type" value="Genomic_DNA"/>
</dbReference>
<dbReference type="SUPFAM" id="SSF74653">
    <property type="entry name" value="TolA/TonB C-terminal domain"/>
    <property type="match status" value="1"/>
</dbReference>
<evidence type="ECO:0000256" key="11">
    <source>
        <dbReference type="SAM" id="SignalP"/>
    </source>
</evidence>
<reference evidence="13" key="1">
    <citation type="submission" date="2022-09" db="EMBL/GenBank/DDBJ databases">
        <title>Rhodovastum sp. nov. RN2-1 isolated from soil in Seongnam, South Korea.</title>
        <authorList>
            <person name="Le N.T."/>
        </authorList>
    </citation>
    <scope>NUCLEOTIDE SEQUENCE</scope>
    <source>
        <strain evidence="13">RN2-1</strain>
    </source>
</reference>
<evidence type="ECO:0000256" key="5">
    <source>
        <dbReference type="ARBA" id="ARBA00022519"/>
    </source>
</evidence>
<protein>
    <submittedName>
        <fullName evidence="13">Energy transducer TonB</fullName>
    </submittedName>
</protein>
<keyword evidence="11" id="KW-0732">Signal</keyword>
<dbReference type="Gene3D" id="3.30.1150.10">
    <property type="match status" value="1"/>
</dbReference>
<feature type="region of interest" description="Disordered" evidence="10">
    <location>
        <begin position="29"/>
        <end position="118"/>
    </location>
</feature>
<keyword evidence="3" id="KW-0813">Transport</keyword>
<dbReference type="AlphaFoldDB" id="A0AA42CF56"/>
<feature type="signal peptide" evidence="11">
    <location>
        <begin position="1"/>
        <end position="24"/>
    </location>
</feature>
<feature type="domain" description="TonB C-terminal" evidence="12">
    <location>
        <begin position="140"/>
        <end position="231"/>
    </location>
</feature>
<keyword evidence="7" id="KW-0653">Protein transport</keyword>
<feature type="compositionally biased region" description="Pro residues" evidence="10">
    <location>
        <begin position="82"/>
        <end position="94"/>
    </location>
</feature>
<comment type="caution">
    <text evidence="13">The sequence shown here is derived from an EMBL/GenBank/DDBJ whole genome shotgun (WGS) entry which is preliminary data.</text>
</comment>
<dbReference type="NCBIfam" id="TIGR01352">
    <property type="entry name" value="tonB_Cterm"/>
    <property type="match status" value="1"/>
</dbReference>
<gene>
    <name evidence="13" type="ORF">OL599_19915</name>
</gene>
<evidence type="ECO:0000256" key="3">
    <source>
        <dbReference type="ARBA" id="ARBA00022448"/>
    </source>
</evidence>
<reference evidence="13" key="2">
    <citation type="submission" date="2022-10" db="EMBL/GenBank/DDBJ databases">
        <authorList>
            <person name="Trinh H.N."/>
        </authorList>
    </citation>
    <scope>NUCLEOTIDE SEQUENCE</scope>
    <source>
        <strain evidence="13">RN2-1</strain>
    </source>
</reference>
<accession>A0AA42CF56</accession>
<dbReference type="InterPro" id="IPR006260">
    <property type="entry name" value="TonB/TolA_C"/>
</dbReference>
<name>A0AA42CF56_9PROT</name>
<evidence type="ECO:0000313" key="13">
    <source>
        <dbReference type="EMBL" id="MCW3476838.1"/>
    </source>
</evidence>
<evidence type="ECO:0000256" key="10">
    <source>
        <dbReference type="SAM" id="MobiDB-lite"/>
    </source>
</evidence>
<evidence type="ECO:0000256" key="8">
    <source>
        <dbReference type="ARBA" id="ARBA00022989"/>
    </source>
</evidence>
<dbReference type="GO" id="GO:0055085">
    <property type="term" value="P:transmembrane transport"/>
    <property type="evidence" value="ECO:0007669"/>
    <property type="project" value="InterPro"/>
</dbReference>
<feature type="compositionally biased region" description="Low complexity" evidence="10">
    <location>
        <begin position="103"/>
        <end position="114"/>
    </location>
</feature>
<dbReference type="Proteomes" id="UP001165679">
    <property type="component" value="Unassembled WGS sequence"/>
</dbReference>
<evidence type="ECO:0000256" key="9">
    <source>
        <dbReference type="ARBA" id="ARBA00023136"/>
    </source>
</evidence>
<dbReference type="GO" id="GO:0031992">
    <property type="term" value="F:energy transducer activity"/>
    <property type="evidence" value="ECO:0007669"/>
    <property type="project" value="TreeGrafter"/>
</dbReference>
<evidence type="ECO:0000256" key="6">
    <source>
        <dbReference type="ARBA" id="ARBA00022692"/>
    </source>
</evidence>
<dbReference type="Pfam" id="PF03544">
    <property type="entry name" value="TonB_C"/>
    <property type="match status" value="1"/>
</dbReference>
<keyword evidence="14" id="KW-1185">Reference proteome</keyword>
<keyword evidence="8" id="KW-1133">Transmembrane helix</keyword>
<evidence type="ECO:0000313" key="14">
    <source>
        <dbReference type="Proteomes" id="UP001165679"/>
    </source>
</evidence>
<comment type="similarity">
    <text evidence="2">Belongs to the TonB family.</text>
</comment>
<keyword evidence="4" id="KW-1003">Cell membrane</keyword>
<evidence type="ECO:0000256" key="7">
    <source>
        <dbReference type="ARBA" id="ARBA00022927"/>
    </source>
</evidence>
<dbReference type="PANTHER" id="PTHR33446:SF2">
    <property type="entry name" value="PROTEIN TONB"/>
    <property type="match status" value="1"/>
</dbReference>
<organism evidence="13 14">
    <name type="scientific">Limobrevibacterium gyesilva</name>
    <dbReference type="NCBI Taxonomy" id="2991712"/>
    <lineage>
        <taxon>Bacteria</taxon>
        <taxon>Pseudomonadati</taxon>
        <taxon>Pseudomonadota</taxon>
        <taxon>Alphaproteobacteria</taxon>
        <taxon>Acetobacterales</taxon>
        <taxon>Acetobacteraceae</taxon>
        <taxon>Limobrevibacterium</taxon>
    </lineage>
</organism>
<evidence type="ECO:0000256" key="4">
    <source>
        <dbReference type="ARBA" id="ARBA00022475"/>
    </source>
</evidence>
<dbReference type="GO" id="GO:0098797">
    <property type="term" value="C:plasma membrane protein complex"/>
    <property type="evidence" value="ECO:0007669"/>
    <property type="project" value="TreeGrafter"/>
</dbReference>
<proteinExistence type="inferred from homology"/>
<feature type="chain" id="PRO_5041215674" evidence="11">
    <location>
        <begin position="25"/>
        <end position="231"/>
    </location>
</feature>
<keyword evidence="9" id="KW-0472">Membrane</keyword>
<evidence type="ECO:0000259" key="12">
    <source>
        <dbReference type="PROSITE" id="PS52015"/>
    </source>
</evidence>